<dbReference type="SUPFAM" id="SSF90123">
    <property type="entry name" value="ABC transporter transmembrane region"/>
    <property type="match status" value="1"/>
</dbReference>
<dbReference type="InterPro" id="IPR027417">
    <property type="entry name" value="P-loop_NTPase"/>
</dbReference>
<dbReference type="SMART" id="SM00382">
    <property type="entry name" value="AAA"/>
    <property type="match status" value="1"/>
</dbReference>
<evidence type="ECO:0000256" key="1">
    <source>
        <dbReference type="ARBA" id="ARBA00004651"/>
    </source>
</evidence>
<organism evidence="10 11">
    <name type="scientific">Metasolibacillus meyeri</name>
    <dbReference type="NCBI Taxonomy" id="1071052"/>
    <lineage>
        <taxon>Bacteria</taxon>
        <taxon>Bacillati</taxon>
        <taxon>Bacillota</taxon>
        <taxon>Bacilli</taxon>
        <taxon>Bacillales</taxon>
        <taxon>Caryophanaceae</taxon>
        <taxon>Metasolibacillus</taxon>
    </lineage>
</organism>
<keyword evidence="2 7" id="KW-0812">Transmembrane</keyword>
<comment type="subcellular location">
    <subcellularLocation>
        <location evidence="1">Cell membrane</location>
        <topology evidence="1">Multi-pass membrane protein</topology>
    </subcellularLocation>
</comment>
<feature type="transmembrane region" description="Helical" evidence="7">
    <location>
        <begin position="130"/>
        <end position="147"/>
    </location>
</feature>
<dbReference type="PROSITE" id="PS00211">
    <property type="entry name" value="ABC_TRANSPORTER_1"/>
    <property type="match status" value="1"/>
</dbReference>
<dbReference type="Pfam" id="PF00005">
    <property type="entry name" value="ABC_tran"/>
    <property type="match status" value="1"/>
</dbReference>
<keyword evidence="4" id="KW-0067">ATP-binding</keyword>
<proteinExistence type="predicted"/>
<dbReference type="PROSITE" id="PS50929">
    <property type="entry name" value="ABC_TM1F"/>
    <property type="match status" value="1"/>
</dbReference>
<accession>A0AAW9NWG2</accession>
<dbReference type="InterPro" id="IPR003593">
    <property type="entry name" value="AAA+_ATPase"/>
</dbReference>
<evidence type="ECO:0000256" key="3">
    <source>
        <dbReference type="ARBA" id="ARBA00022741"/>
    </source>
</evidence>
<dbReference type="NCBIfam" id="TIGR02857">
    <property type="entry name" value="CydD"/>
    <property type="match status" value="1"/>
</dbReference>
<sequence length="545" mass="60448">MTWLKQLAFSEKKYIACFIFFSLLIAGAIIGQAYSIVKIVDSVFISKSSFEAILPYAALLAGAICVRLATQASMQLTANRYAGNVKTKVRQQLIAHWSTPTSKPAGEKIAILQHTVQELHAYYAQYIPQFIKTLTLPAVIVITLFFVHPTSAIIMLITAPFIPLTYILIGIQTKAKSEQQLTKMNRFSSTFLEMLYGLQTLKLFGKAHEQEHKLNEHNRQFSIATLSVLKIAFASTLFIELITTLGIGLVALEIGFRMIVFQTLAFAPAFFVLTVAPEYYQSLKELGAAFHTGRGSLAAAEILQEALHEPKREPIWGTEAFSEAPSLTLKDASIQYEQQTIGPITLTVPSKQTIAIIGPSGHGKTTILHMLAGLIKPDTGQLLIDGKAQSRIEEQKWRQEMMLVAQRPYLFAATLRENLQMGEDYSEEHLLEALQQVQLIAWFKQLANGLDTKIGEGGLGLSGGEQQRIALARAWLKKPSVLLLDEPTAALDVKTAEAVHQLIQQFHHHSTVVIIAHRYESIAHADVIYEVRNGQLKRGETSCGK</sequence>
<evidence type="ECO:0000256" key="2">
    <source>
        <dbReference type="ARBA" id="ARBA00022692"/>
    </source>
</evidence>
<evidence type="ECO:0000256" key="5">
    <source>
        <dbReference type="ARBA" id="ARBA00022989"/>
    </source>
</evidence>
<evidence type="ECO:0000256" key="4">
    <source>
        <dbReference type="ARBA" id="ARBA00022840"/>
    </source>
</evidence>
<reference evidence="10 11" key="1">
    <citation type="submission" date="2023-03" db="EMBL/GenBank/DDBJ databases">
        <title>Bacillus Genome Sequencing.</title>
        <authorList>
            <person name="Dunlap C."/>
        </authorList>
    </citation>
    <scope>NUCLEOTIDE SEQUENCE [LARGE SCALE GENOMIC DNA]</scope>
    <source>
        <strain evidence="10 11">B-59205</strain>
    </source>
</reference>
<dbReference type="RefSeq" id="WP_326124899.1">
    <property type="nucleotide sequence ID" value="NZ_JARSFG010000026.1"/>
</dbReference>
<comment type="caution">
    <text evidence="10">The sequence shown here is derived from an EMBL/GenBank/DDBJ whole genome shotgun (WGS) entry which is preliminary data.</text>
</comment>
<dbReference type="SUPFAM" id="SSF52540">
    <property type="entry name" value="P-loop containing nucleoside triphosphate hydrolases"/>
    <property type="match status" value="1"/>
</dbReference>
<evidence type="ECO:0000256" key="7">
    <source>
        <dbReference type="SAM" id="Phobius"/>
    </source>
</evidence>
<keyword evidence="3" id="KW-0547">Nucleotide-binding</keyword>
<feature type="transmembrane region" description="Helical" evidence="7">
    <location>
        <begin position="258"/>
        <end position="276"/>
    </location>
</feature>
<feature type="transmembrane region" description="Helical" evidence="7">
    <location>
        <begin position="228"/>
        <end position="252"/>
    </location>
</feature>
<dbReference type="InterPro" id="IPR036640">
    <property type="entry name" value="ABC1_TM_sf"/>
</dbReference>
<name>A0AAW9NWG2_9BACL</name>
<dbReference type="CDD" id="cd18584">
    <property type="entry name" value="ABC_6TM_AarD_CydD"/>
    <property type="match status" value="1"/>
</dbReference>
<feature type="transmembrane region" description="Helical" evidence="7">
    <location>
        <begin position="153"/>
        <end position="171"/>
    </location>
</feature>
<feature type="domain" description="ABC transmembrane type-1" evidence="9">
    <location>
        <begin position="19"/>
        <end position="295"/>
    </location>
</feature>
<dbReference type="GO" id="GO:0016887">
    <property type="term" value="F:ATP hydrolysis activity"/>
    <property type="evidence" value="ECO:0007669"/>
    <property type="project" value="InterPro"/>
</dbReference>
<dbReference type="InterPro" id="IPR003439">
    <property type="entry name" value="ABC_transporter-like_ATP-bd"/>
</dbReference>
<dbReference type="InterPro" id="IPR039421">
    <property type="entry name" value="Type_1_exporter"/>
</dbReference>
<protein>
    <submittedName>
        <fullName evidence="10">Thiol reductant ABC exporter subunit CydD</fullName>
    </submittedName>
</protein>
<evidence type="ECO:0000259" key="9">
    <source>
        <dbReference type="PROSITE" id="PS50929"/>
    </source>
</evidence>
<keyword evidence="5 7" id="KW-1133">Transmembrane helix</keyword>
<feature type="domain" description="ABC transporter" evidence="8">
    <location>
        <begin position="322"/>
        <end position="545"/>
    </location>
</feature>
<dbReference type="GO" id="GO:0005524">
    <property type="term" value="F:ATP binding"/>
    <property type="evidence" value="ECO:0007669"/>
    <property type="project" value="UniProtKB-KW"/>
</dbReference>
<evidence type="ECO:0000259" key="8">
    <source>
        <dbReference type="PROSITE" id="PS50893"/>
    </source>
</evidence>
<evidence type="ECO:0000313" key="11">
    <source>
        <dbReference type="Proteomes" id="UP001344888"/>
    </source>
</evidence>
<dbReference type="PROSITE" id="PS50893">
    <property type="entry name" value="ABC_TRANSPORTER_2"/>
    <property type="match status" value="1"/>
</dbReference>
<dbReference type="InterPro" id="IPR017871">
    <property type="entry name" value="ABC_transporter-like_CS"/>
</dbReference>
<dbReference type="Pfam" id="PF00664">
    <property type="entry name" value="ABC_membrane"/>
    <property type="match status" value="1"/>
</dbReference>
<dbReference type="GO" id="GO:0042883">
    <property type="term" value="P:cysteine transport"/>
    <property type="evidence" value="ECO:0007669"/>
    <property type="project" value="InterPro"/>
</dbReference>
<dbReference type="Gene3D" id="1.20.1560.10">
    <property type="entry name" value="ABC transporter type 1, transmembrane domain"/>
    <property type="match status" value="1"/>
</dbReference>
<keyword evidence="6 7" id="KW-0472">Membrane</keyword>
<evidence type="ECO:0000256" key="6">
    <source>
        <dbReference type="ARBA" id="ARBA00023136"/>
    </source>
</evidence>
<dbReference type="Gene3D" id="3.40.50.300">
    <property type="entry name" value="P-loop containing nucleotide triphosphate hydrolases"/>
    <property type="match status" value="1"/>
</dbReference>
<feature type="transmembrane region" description="Helical" evidence="7">
    <location>
        <begin position="14"/>
        <end position="33"/>
    </location>
</feature>
<gene>
    <name evidence="10" type="primary">cydD</name>
    <name evidence="10" type="ORF">P9B03_17640</name>
</gene>
<dbReference type="InterPro" id="IPR014216">
    <property type="entry name" value="ABC_transptr_CydD"/>
</dbReference>
<evidence type="ECO:0000313" key="10">
    <source>
        <dbReference type="EMBL" id="MEC1180320.1"/>
    </source>
</evidence>
<dbReference type="InterPro" id="IPR011527">
    <property type="entry name" value="ABC1_TM_dom"/>
</dbReference>
<dbReference type="Proteomes" id="UP001344888">
    <property type="component" value="Unassembled WGS sequence"/>
</dbReference>
<dbReference type="GO" id="GO:0140359">
    <property type="term" value="F:ABC-type transporter activity"/>
    <property type="evidence" value="ECO:0007669"/>
    <property type="project" value="InterPro"/>
</dbReference>
<dbReference type="PANTHER" id="PTHR24221">
    <property type="entry name" value="ATP-BINDING CASSETTE SUB-FAMILY B"/>
    <property type="match status" value="1"/>
</dbReference>
<feature type="transmembrane region" description="Helical" evidence="7">
    <location>
        <begin position="53"/>
        <end position="70"/>
    </location>
</feature>
<keyword evidence="11" id="KW-1185">Reference proteome</keyword>
<dbReference type="EMBL" id="JARSFG010000026">
    <property type="protein sequence ID" value="MEC1180320.1"/>
    <property type="molecule type" value="Genomic_DNA"/>
</dbReference>
<dbReference type="AlphaFoldDB" id="A0AAW9NWG2"/>
<dbReference type="CDD" id="cd03228">
    <property type="entry name" value="ABCC_MRP_Like"/>
    <property type="match status" value="1"/>
</dbReference>
<dbReference type="PANTHER" id="PTHR24221:SF654">
    <property type="entry name" value="ATP-BINDING CASSETTE SUB-FAMILY B MEMBER 6"/>
    <property type="match status" value="1"/>
</dbReference>
<dbReference type="GO" id="GO:0005886">
    <property type="term" value="C:plasma membrane"/>
    <property type="evidence" value="ECO:0007669"/>
    <property type="project" value="UniProtKB-SubCell"/>
</dbReference>